<keyword evidence="2" id="KW-0479">Metal-binding</keyword>
<dbReference type="WBParaSite" id="Pan_g12956.t1">
    <property type="protein sequence ID" value="Pan_g12956.t1"/>
    <property type="gene ID" value="Pan_g12956"/>
</dbReference>
<evidence type="ECO:0000259" key="9">
    <source>
        <dbReference type="Pfam" id="PF02892"/>
    </source>
</evidence>
<dbReference type="AlphaFoldDB" id="A0A7E4UVN2"/>
<evidence type="ECO:0000313" key="10">
    <source>
        <dbReference type="Proteomes" id="UP000492821"/>
    </source>
</evidence>
<evidence type="ECO:0000256" key="5">
    <source>
        <dbReference type="ARBA" id="ARBA00023015"/>
    </source>
</evidence>
<comment type="subcellular location">
    <subcellularLocation>
        <location evidence="1">Nucleus</location>
    </subcellularLocation>
</comment>
<feature type="compositionally biased region" description="Polar residues" evidence="8">
    <location>
        <begin position="271"/>
        <end position="288"/>
    </location>
</feature>
<dbReference type="InterPro" id="IPR003656">
    <property type="entry name" value="Znf_BED"/>
</dbReference>
<dbReference type="PANTHER" id="PTHR46481">
    <property type="entry name" value="ZINC FINGER BED DOMAIN-CONTAINING PROTEIN 4"/>
    <property type="match status" value="1"/>
</dbReference>
<proteinExistence type="predicted"/>
<dbReference type="GO" id="GO:0005634">
    <property type="term" value="C:nucleus"/>
    <property type="evidence" value="ECO:0007669"/>
    <property type="project" value="UniProtKB-SubCell"/>
</dbReference>
<feature type="region of interest" description="Disordered" evidence="8">
    <location>
        <begin position="68"/>
        <end position="97"/>
    </location>
</feature>
<feature type="domain" description="BED-type" evidence="9">
    <location>
        <begin position="10"/>
        <end position="49"/>
    </location>
</feature>
<feature type="compositionally biased region" description="Polar residues" evidence="8">
    <location>
        <begin position="86"/>
        <end position="97"/>
    </location>
</feature>
<sequence>MNTNRNRSWVWKFYYQPNPETPRVGVCKACNTIYSNGSVERMQKHLRKCKDLPVEDRLAIEAYFYSTSTPSPSKVKRQRREPALSTPISAEASSSTPCIPEGDKANLDLVQMILSGQFPLSMIHNEYFISFLHRLNPDYKLPSRNYLLLNCLLDPGTRGNKLTALERNEALKLIRQQLAIDPRFGHAITTEAREWLAYKGDYAVDMEGPRSEAWEELKQEDCMDVPTWWNVFFHDKKLGNLVLLLNANLIKFNDSGHVAEQAGPATRNEDPATSNESTAEPQEQPQIQLNVPQNLQQTYQNSMNGYSDGVADHYPLT</sequence>
<feature type="region of interest" description="Disordered" evidence="8">
    <location>
        <begin position="260"/>
        <end position="288"/>
    </location>
</feature>
<reference evidence="10" key="1">
    <citation type="journal article" date="2013" name="Genetics">
        <title>The draft genome and transcriptome of Panagrellus redivivus are shaped by the harsh demands of a free-living lifestyle.</title>
        <authorList>
            <person name="Srinivasan J."/>
            <person name="Dillman A.R."/>
            <person name="Macchietto M.G."/>
            <person name="Heikkinen L."/>
            <person name="Lakso M."/>
            <person name="Fracchia K.M."/>
            <person name="Antoshechkin I."/>
            <person name="Mortazavi A."/>
            <person name="Wong G."/>
            <person name="Sternberg P.W."/>
        </authorList>
    </citation>
    <scope>NUCLEOTIDE SEQUENCE [LARGE SCALE GENOMIC DNA]</scope>
    <source>
        <strain evidence="10">MT8872</strain>
    </source>
</reference>
<keyword evidence="7" id="KW-0539">Nucleus</keyword>
<organism evidence="10 11">
    <name type="scientific">Panagrellus redivivus</name>
    <name type="common">Microworm</name>
    <dbReference type="NCBI Taxonomy" id="6233"/>
    <lineage>
        <taxon>Eukaryota</taxon>
        <taxon>Metazoa</taxon>
        <taxon>Ecdysozoa</taxon>
        <taxon>Nematoda</taxon>
        <taxon>Chromadorea</taxon>
        <taxon>Rhabditida</taxon>
        <taxon>Tylenchina</taxon>
        <taxon>Panagrolaimomorpha</taxon>
        <taxon>Panagrolaimoidea</taxon>
        <taxon>Panagrolaimidae</taxon>
        <taxon>Panagrellus</taxon>
    </lineage>
</organism>
<evidence type="ECO:0000256" key="2">
    <source>
        <dbReference type="ARBA" id="ARBA00022723"/>
    </source>
</evidence>
<keyword evidence="6" id="KW-0804">Transcription</keyword>
<evidence type="ECO:0000256" key="7">
    <source>
        <dbReference type="ARBA" id="ARBA00023242"/>
    </source>
</evidence>
<name>A0A7E4UVN2_PANRE</name>
<dbReference type="PANTHER" id="PTHR46481:SF10">
    <property type="entry name" value="ZINC FINGER BED DOMAIN-CONTAINING PROTEIN 39"/>
    <property type="match status" value="1"/>
</dbReference>
<dbReference type="InterPro" id="IPR052035">
    <property type="entry name" value="ZnF_BED_domain_contain"/>
</dbReference>
<keyword evidence="10" id="KW-1185">Reference proteome</keyword>
<evidence type="ECO:0000256" key="3">
    <source>
        <dbReference type="ARBA" id="ARBA00022771"/>
    </source>
</evidence>
<dbReference type="GO" id="GO:0003677">
    <property type="term" value="F:DNA binding"/>
    <property type="evidence" value="ECO:0007669"/>
    <property type="project" value="InterPro"/>
</dbReference>
<dbReference type="Proteomes" id="UP000492821">
    <property type="component" value="Unassembled WGS sequence"/>
</dbReference>
<reference evidence="11" key="2">
    <citation type="submission" date="2020-10" db="UniProtKB">
        <authorList>
            <consortium name="WormBaseParasite"/>
        </authorList>
    </citation>
    <scope>IDENTIFICATION</scope>
</reference>
<keyword evidence="3" id="KW-0863">Zinc-finger</keyword>
<evidence type="ECO:0000256" key="6">
    <source>
        <dbReference type="ARBA" id="ARBA00023163"/>
    </source>
</evidence>
<dbReference type="GO" id="GO:0008270">
    <property type="term" value="F:zinc ion binding"/>
    <property type="evidence" value="ECO:0007669"/>
    <property type="project" value="UniProtKB-KW"/>
</dbReference>
<evidence type="ECO:0000256" key="1">
    <source>
        <dbReference type="ARBA" id="ARBA00004123"/>
    </source>
</evidence>
<dbReference type="SUPFAM" id="SSF140996">
    <property type="entry name" value="Hermes dimerisation domain"/>
    <property type="match status" value="1"/>
</dbReference>
<evidence type="ECO:0000256" key="4">
    <source>
        <dbReference type="ARBA" id="ARBA00022833"/>
    </source>
</evidence>
<evidence type="ECO:0000313" key="11">
    <source>
        <dbReference type="WBParaSite" id="Pan_g12956.t1"/>
    </source>
</evidence>
<keyword evidence="4" id="KW-0862">Zinc</keyword>
<dbReference type="Pfam" id="PF02892">
    <property type="entry name" value="zf-BED"/>
    <property type="match status" value="1"/>
</dbReference>
<keyword evidence="5" id="KW-0805">Transcription regulation</keyword>
<evidence type="ECO:0000256" key="8">
    <source>
        <dbReference type="SAM" id="MobiDB-lite"/>
    </source>
</evidence>
<protein>
    <submittedName>
        <fullName evidence="11">BED-type domain-containing protein</fullName>
    </submittedName>
</protein>
<accession>A0A7E4UVN2</accession>